<keyword evidence="5" id="KW-1185">Reference proteome</keyword>
<feature type="disulfide bond" evidence="1">
    <location>
        <begin position="227"/>
        <end position="236"/>
    </location>
</feature>
<dbReference type="PROSITE" id="PS50026">
    <property type="entry name" value="EGF_3"/>
    <property type="match status" value="1"/>
</dbReference>
<dbReference type="SUPFAM" id="SSF57196">
    <property type="entry name" value="EGF/Laminin"/>
    <property type="match status" value="1"/>
</dbReference>
<dbReference type="Gene3D" id="2.60.120.1000">
    <property type="match status" value="1"/>
</dbReference>
<proteinExistence type="predicted"/>
<dbReference type="PROSITE" id="PS50025">
    <property type="entry name" value="LAM_G_DOMAIN"/>
    <property type="match status" value="1"/>
</dbReference>
<evidence type="ECO:0000256" key="1">
    <source>
        <dbReference type="PROSITE-ProRule" id="PRU00076"/>
    </source>
</evidence>
<dbReference type="InterPro" id="IPR000742">
    <property type="entry name" value="EGF"/>
</dbReference>
<dbReference type="Proteomes" id="UP000005237">
    <property type="component" value="Unassembled WGS sequence"/>
</dbReference>
<dbReference type="AlphaFoldDB" id="A0A8R1EQ83"/>
<dbReference type="Gene3D" id="2.10.25.10">
    <property type="entry name" value="Laminin"/>
    <property type="match status" value="1"/>
</dbReference>
<evidence type="ECO:0008006" key="6">
    <source>
        <dbReference type="Google" id="ProtNLM"/>
    </source>
</evidence>
<dbReference type="InterPro" id="IPR001791">
    <property type="entry name" value="Laminin_G"/>
</dbReference>
<dbReference type="EnsemblMetazoa" id="CJA39836b.1">
    <property type="protein sequence ID" value="CJA39836b.1"/>
    <property type="gene ID" value="WBGene00215684"/>
</dbReference>
<evidence type="ECO:0000313" key="4">
    <source>
        <dbReference type="EnsemblMetazoa" id="CJA39836b.1"/>
    </source>
</evidence>
<feature type="domain" description="EGF-like" evidence="3">
    <location>
        <begin position="197"/>
        <end position="237"/>
    </location>
</feature>
<reference evidence="4" key="2">
    <citation type="submission" date="2022-06" db="UniProtKB">
        <authorList>
            <consortium name="EnsemblMetazoa"/>
        </authorList>
    </citation>
    <scope>IDENTIFICATION</scope>
    <source>
        <strain evidence="4">DF5081</strain>
    </source>
</reference>
<comment type="caution">
    <text evidence="1">Lacks conserved residue(s) required for the propagation of feature annotation.</text>
</comment>
<keyword evidence="1" id="KW-1015">Disulfide bond</keyword>
<accession>A0A8R1EQ83</accession>
<dbReference type="SMART" id="SM00181">
    <property type="entry name" value="EGF"/>
    <property type="match status" value="1"/>
</dbReference>
<keyword evidence="1" id="KW-0245">EGF-like domain</keyword>
<evidence type="ECO:0000259" key="2">
    <source>
        <dbReference type="PROSITE" id="PS50025"/>
    </source>
</evidence>
<sequence length="470" mass="52370">MEFKFSDADAKEGILVYGETSEKQIFKVYVVGMKGKVMLDEENIMEFELRTDDSLFHNIIVRFSPGTFNLYVDKVVQRRHFNESLSFTTVQFGAPIPTDVSEVGVTACVKNIYVDHHDIIDLMMFNNDSRVLATKVRPCIDEDLSDISGIKLFSADPLVVLTSEPEIATASEDDSASILAANLFPSPANKKKQHSMAPTSCEKPNAYKCQNGAGCKKDSDTEFTCFCRDGYIGKFCQFTTLPRSCSEAKDFLKLPNGPTWVDVDGNQKLDPSVAACVDGVTHIPHNMAQSTVVRDAGFQNHSLFVLSYRDFNTWQLAKYMKNSQTCSQTVNYRCNKAPLRFKEGRTWFKSVTNSTKKIRQMGKLDNSCVCMDTGCQSGAKCNCDSRSITEDLGELVGENAGISEVVTLYDEADVHAAMSISELKCSGYQNENPIRFTGRTELQKNLFSKLAKYAKNASNSAKIRKMLRSV</sequence>
<name>A0A8R1EQ83_CAEJA</name>
<organism evidence="4 5">
    <name type="scientific">Caenorhabditis japonica</name>
    <dbReference type="NCBI Taxonomy" id="281687"/>
    <lineage>
        <taxon>Eukaryota</taxon>
        <taxon>Metazoa</taxon>
        <taxon>Ecdysozoa</taxon>
        <taxon>Nematoda</taxon>
        <taxon>Chromadorea</taxon>
        <taxon>Rhabditida</taxon>
        <taxon>Rhabditina</taxon>
        <taxon>Rhabditomorpha</taxon>
        <taxon>Rhabditoidea</taxon>
        <taxon>Rhabditidae</taxon>
        <taxon>Peloderinae</taxon>
        <taxon>Caenorhabditis</taxon>
    </lineage>
</organism>
<dbReference type="PROSITE" id="PS01186">
    <property type="entry name" value="EGF_2"/>
    <property type="match status" value="1"/>
</dbReference>
<feature type="domain" description="Laminin G" evidence="2">
    <location>
        <begin position="1"/>
        <end position="139"/>
    </location>
</feature>
<protein>
    <recommendedName>
        <fullName evidence="6">EGF-like domain-containing protein</fullName>
    </recommendedName>
</protein>
<reference evidence="5" key="1">
    <citation type="submission" date="2010-08" db="EMBL/GenBank/DDBJ databases">
        <authorList>
            <consortium name="Caenorhabditis japonica Sequencing Consortium"/>
            <person name="Wilson R.K."/>
        </authorList>
    </citation>
    <scope>NUCLEOTIDE SEQUENCE [LARGE SCALE GENOMIC DNA]</scope>
    <source>
        <strain evidence="5">DF5081</strain>
    </source>
</reference>
<evidence type="ECO:0000259" key="3">
    <source>
        <dbReference type="PROSITE" id="PS50026"/>
    </source>
</evidence>
<evidence type="ECO:0000313" key="5">
    <source>
        <dbReference type="Proteomes" id="UP000005237"/>
    </source>
</evidence>
<dbReference type="PROSITE" id="PS00022">
    <property type="entry name" value="EGF_1"/>
    <property type="match status" value="1"/>
</dbReference>